<evidence type="ECO:0000259" key="1">
    <source>
        <dbReference type="Pfam" id="PF14529"/>
    </source>
</evidence>
<dbReference type="SUPFAM" id="SSF56219">
    <property type="entry name" value="DNase I-like"/>
    <property type="match status" value="1"/>
</dbReference>
<sequence>MPAILIPPTFSTPAYPITKLLSQSYVIGLIYLKPNQDLHDILDDLQLTFDKCENLYANTPIILGGDFNARLGEYDGDLPAEALIGSNLLPKRCSQDKVTSTHGLALLNYMSSNGLFLLNGRMQKDDEGKMIFYGPQGASVIDLVWTNHKGSQMITTLQVGDDSHGSDHFPIRLKTTTNITHFHPRSTRNQSTYKLIWKPELAYNFTDNLYHSRRLHTSFEDSDVEHLASNLLTAIYKAADSTGLSTHVKTRTGTRATKKPWED</sequence>
<proteinExistence type="predicted"/>
<dbReference type="AlphaFoldDB" id="A0AAV7J2W7"/>
<organism evidence="2 3">
    <name type="scientific">Cotesia glomerata</name>
    <name type="common">Lepidopteran parasitic wasp</name>
    <name type="synonym">Apanteles glomeratus</name>
    <dbReference type="NCBI Taxonomy" id="32391"/>
    <lineage>
        <taxon>Eukaryota</taxon>
        <taxon>Metazoa</taxon>
        <taxon>Ecdysozoa</taxon>
        <taxon>Arthropoda</taxon>
        <taxon>Hexapoda</taxon>
        <taxon>Insecta</taxon>
        <taxon>Pterygota</taxon>
        <taxon>Neoptera</taxon>
        <taxon>Endopterygota</taxon>
        <taxon>Hymenoptera</taxon>
        <taxon>Apocrita</taxon>
        <taxon>Ichneumonoidea</taxon>
        <taxon>Braconidae</taxon>
        <taxon>Microgastrinae</taxon>
        <taxon>Cotesia</taxon>
    </lineage>
</organism>
<keyword evidence="3" id="KW-1185">Reference proteome</keyword>
<feature type="domain" description="Endonuclease/exonuclease/phosphatase" evidence="1">
    <location>
        <begin position="27"/>
        <end position="171"/>
    </location>
</feature>
<reference evidence="2 3" key="1">
    <citation type="journal article" date="2021" name="J. Hered.">
        <title>A chromosome-level genome assembly of the parasitoid wasp, Cotesia glomerata (Hymenoptera: Braconidae).</title>
        <authorList>
            <person name="Pinto B.J."/>
            <person name="Weis J.J."/>
            <person name="Gamble T."/>
            <person name="Ode P.J."/>
            <person name="Paul R."/>
            <person name="Zaspel J.M."/>
        </authorList>
    </citation>
    <scope>NUCLEOTIDE SEQUENCE [LARGE SCALE GENOMIC DNA]</scope>
    <source>
        <strain evidence="2">CgM1</strain>
    </source>
</reference>
<dbReference type="EMBL" id="JAHXZJ010000002">
    <property type="protein sequence ID" value="KAH0563644.1"/>
    <property type="molecule type" value="Genomic_DNA"/>
</dbReference>
<dbReference type="Gene3D" id="3.60.10.10">
    <property type="entry name" value="Endonuclease/exonuclease/phosphatase"/>
    <property type="match status" value="1"/>
</dbReference>
<protein>
    <recommendedName>
        <fullName evidence="1">Endonuclease/exonuclease/phosphatase domain-containing protein</fullName>
    </recommendedName>
</protein>
<dbReference type="InterPro" id="IPR005135">
    <property type="entry name" value="Endo/exonuclease/phosphatase"/>
</dbReference>
<dbReference type="Proteomes" id="UP000826195">
    <property type="component" value="Unassembled WGS sequence"/>
</dbReference>
<accession>A0AAV7J2W7</accession>
<evidence type="ECO:0000313" key="2">
    <source>
        <dbReference type="EMBL" id="KAH0563644.1"/>
    </source>
</evidence>
<name>A0AAV7J2W7_COTGL</name>
<comment type="caution">
    <text evidence="2">The sequence shown here is derived from an EMBL/GenBank/DDBJ whole genome shotgun (WGS) entry which is preliminary data.</text>
</comment>
<evidence type="ECO:0000313" key="3">
    <source>
        <dbReference type="Proteomes" id="UP000826195"/>
    </source>
</evidence>
<dbReference type="Pfam" id="PF14529">
    <property type="entry name" value="Exo_endo_phos_2"/>
    <property type="match status" value="1"/>
</dbReference>
<dbReference type="InterPro" id="IPR036691">
    <property type="entry name" value="Endo/exonu/phosph_ase_sf"/>
</dbReference>
<gene>
    <name evidence="2" type="ORF">KQX54_003619</name>
</gene>
<dbReference type="GO" id="GO:0003824">
    <property type="term" value="F:catalytic activity"/>
    <property type="evidence" value="ECO:0007669"/>
    <property type="project" value="InterPro"/>
</dbReference>